<dbReference type="PANTHER" id="PTHR31107">
    <property type="entry name" value="APOPTOGENIC PROTEIN 1, MITOCHONDRIAL"/>
    <property type="match status" value="1"/>
</dbReference>
<accession>A0A4Y7QC32</accession>
<keyword evidence="6" id="KW-0472">Membrane</keyword>
<evidence type="ECO:0000256" key="1">
    <source>
        <dbReference type="ARBA" id="ARBA00004443"/>
    </source>
</evidence>
<keyword evidence="3" id="KW-0999">Mitochondrion inner membrane</keyword>
<gene>
    <name evidence="7" type="ORF">BD410DRAFT_744417</name>
</gene>
<dbReference type="InterPro" id="IPR018796">
    <property type="entry name" value="COA8"/>
</dbReference>
<proteinExistence type="inferred from homology"/>
<keyword evidence="5" id="KW-0496">Mitochondrion</keyword>
<evidence type="ECO:0000256" key="4">
    <source>
        <dbReference type="ARBA" id="ARBA00022946"/>
    </source>
</evidence>
<evidence type="ECO:0000313" key="7">
    <source>
        <dbReference type="EMBL" id="TDL24788.1"/>
    </source>
</evidence>
<sequence length="183" mass="21397">MALARSSRLLRIALPTNSRCFRCTVITRDLVGPPDPLSNLRPVRYDGDKFASSDKDVEPQHHPYSLEEFDGDPIDYQWRLERQRLDASNHAFWAESNRRFEEAKWAVLYSLPEDAPPLVREAALSEFYGKWLAQEQQRQKEYTDEWRRKNISAIVLGARIAMRRFRARVRDVWSQSKDAKGSS</sequence>
<dbReference type="VEuPathDB" id="FungiDB:BD410DRAFT_744417"/>
<comment type="similarity">
    <text evidence="2">Belongs to the COA8 family.</text>
</comment>
<name>A0A4Y7QC32_9AGAM</name>
<comment type="subcellular location">
    <subcellularLocation>
        <location evidence="1">Mitochondrion inner membrane</location>
        <topology evidence="1">Peripheral membrane protein</topology>
        <orientation evidence="1">Matrix side</orientation>
    </subcellularLocation>
</comment>
<evidence type="ECO:0000256" key="5">
    <source>
        <dbReference type="ARBA" id="ARBA00023128"/>
    </source>
</evidence>
<keyword evidence="4" id="KW-0809">Transit peptide</keyword>
<dbReference type="Proteomes" id="UP000294933">
    <property type="component" value="Unassembled WGS sequence"/>
</dbReference>
<evidence type="ECO:0000313" key="8">
    <source>
        <dbReference type="Proteomes" id="UP000294933"/>
    </source>
</evidence>
<dbReference type="OrthoDB" id="6246201at2759"/>
<dbReference type="GO" id="GO:0005743">
    <property type="term" value="C:mitochondrial inner membrane"/>
    <property type="evidence" value="ECO:0007669"/>
    <property type="project" value="UniProtKB-SubCell"/>
</dbReference>
<evidence type="ECO:0000256" key="6">
    <source>
        <dbReference type="ARBA" id="ARBA00023136"/>
    </source>
</evidence>
<keyword evidence="8" id="KW-1185">Reference proteome</keyword>
<dbReference type="EMBL" id="ML170165">
    <property type="protein sequence ID" value="TDL24788.1"/>
    <property type="molecule type" value="Genomic_DNA"/>
</dbReference>
<dbReference type="GO" id="GO:0097193">
    <property type="term" value="P:intrinsic apoptotic signaling pathway"/>
    <property type="evidence" value="ECO:0007669"/>
    <property type="project" value="InterPro"/>
</dbReference>
<organism evidence="7 8">
    <name type="scientific">Rickenella mellea</name>
    <dbReference type="NCBI Taxonomy" id="50990"/>
    <lineage>
        <taxon>Eukaryota</taxon>
        <taxon>Fungi</taxon>
        <taxon>Dikarya</taxon>
        <taxon>Basidiomycota</taxon>
        <taxon>Agaricomycotina</taxon>
        <taxon>Agaricomycetes</taxon>
        <taxon>Hymenochaetales</taxon>
        <taxon>Rickenellaceae</taxon>
        <taxon>Rickenella</taxon>
    </lineage>
</organism>
<dbReference type="AlphaFoldDB" id="A0A4Y7QC32"/>
<dbReference type="PANTHER" id="PTHR31107:SF2">
    <property type="entry name" value="CYTOCHROME C OXIDASE ASSEMBLY FACTOR 8"/>
    <property type="match status" value="1"/>
</dbReference>
<protein>
    <submittedName>
        <fullName evidence="7">Uncharacterized protein</fullName>
    </submittedName>
</protein>
<evidence type="ECO:0000256" key="2">
    <source>
        <dbReference type="ARBA" id="ARBA00005453"/>
    </source>
</evidence>
<dbReference type="Pfam" id="PF10231">
    <property type="entry name" value="COA8"/>
    <property type="match status" value="1"/>
</dbReference>
<reference evidence="7 8" key="1">
    <citation type="submission" date="2018-06" db="EMBL/GenBank/DDBJ databases">
        <title>A transcriptomic atlas of mushroom development highlights an independent origin of complex multicellularity.</title>
        <authorList>
            <consortium name="DOE Joint Genome Institute"/>
            <person name="Krizsan K."/>
            <person name="Almasi E."/>
            <person name="Merenyi Z."/>
            <person name="Sahu N."/>
            <person name="Viragh M."/>
            <person name="Koszo T."/>
            <person name="Mondo S."/>
            <person name="Kiss B."/>
            <person name="Balint B."/>
            <person name="Kues U."/>
            <person name="Barry K."/>
            <person name="Hegedus J.C."/>
            <person name="Henrissat B."/>
            <person name="Johnson J."/>
            <person name="Lipzen A."/>
            <person name="Ohm R."/>
            <person name="Nagy I."/>
            <person name="Pangilinan J."/>
            <person name="Yan J."/>
            <person name="Xiong Y."/>
            <person name="Grigoriev I.V."/>
            <person name="Hibbett D.S."/>
            <person name="Nagy L.G."/>
        </authorList>
    </citation>
    <scope>NUCLEOTIDE SEQUENCE [LARGE SCALE GENOMIC DNA]</scope>
    <source>
        <strain evidence="7 8">SZMC22713</strain>
    </source>
</reference>
<evidence type="ECO:0000256" key="3">
    <source>
        <dbReference type="ARBA" id="ARBA00022792"/>
    </source>
</evidence>